<sequence length="314" mass="34584">MPLVGGFSRGSPVSPAPLFWRYSILTLITLIGSQDLDEKGVVEKEGVDIRSDHVHSALCLCGRHVYWTNLILPPRGATQCRVVSEPRGCRMEPYLRDTSGLPLSGALVAAFVRRARQVSGLREPETRARNALPLPCGRTSLINFTINCYVSSTIANFDDLKMRITDAIQTVTPDILTRVWNEFEYRRDAVRAAPLHTVRCPTQAAILKYRHLGLNPGTLRLVLVPQRQRHLGLGGHFSGFMSVAMVMLLASHKSEPGSIPDRVTPGLSHVGIVPDDAIGRRVFSGISRFSRPCIPALLHYHLISASSALKTLLL</sequence>
<evidence type="ECO:0000313" key="2">
    <source>
        <dbReference type="Proteomes" id="UP001159363"/>
    </source>
</evidence>
<reference evidence="1 2" key="1">
    <citation type="submission" date="2023-02" db="EMBL/GenBank/DDBJ databases">
        <title>LHISI_Scaffold_Assembly.</title>
        <authorList>
            <person name="Stuart O.P."/>
            <person name="Cleave R."/>
            <person name="Magrath M.J.L."/>
            <person name="Mikheyev A.S."/>
        </authorList>
    </citation>
    <scope>NUCLEOTIDE SEQUENCE [LARGE SCALE GENOMIC DNA]</scope>
    <source>
        <strain evidence="1">Daus_M_001</strain>
        <tissue evidence="1">Leg muscle</tissue>
    </source>
</reference>
<accession>A0ABQ9HV57</accession>
<keyword evidence="2" id="KW-1185">Reference proteome</keyword>
<proteinExistence type="predicted"/>
<dbReference type="EMBL" id="JARBHB010000003">
    <property type="protein sequence ID" value="KAJ8888271.1"/>
    <property type="molecule type" value="Genomic_DNA"/>
</dbReference>
<name>A0ABQ9HV57_9NEOP</name>
<comment type="caution">
    <text evidence="1">The sequence shown here is derived from an EMBL/GenBank/DDBJ whole genome shotgun (WGS) entry which is preliminary data.</text>
</comment>
<dbReference type="Proteomes" id="UP001159363">
    <property type="component" value="Chromosome 3"/>
</dbReference>
<gene>
    <name evidence="1" type="ORF">PR048_007758</name>
</gene>
<protein>
    <submittedName>
        <fullName evidence="1">Uncharacterized protein</fullName>
    </submittedName>
</protein>
<evidence type="ECO:0000313" key="1">
    <source>
        <dbReference type="EMBL" id="KAJ8888271.1"/>
    </source>
</evidence>
<organism evidence="1 2">
    <name type="scientific">Dryococelus australis</name>
    <dbReference type="NCBI Taxonomy" id="614101"/>
    <lineage>
        <taxon>Eukaryota</taxon>
        <taxon>Metazoa</taxon>
        <taxon>Ecdysozoa</taxon>
        <taxon>Arthropoda</taxon>
        <taxon>Hexapoda</taxon>
        <taxon>Insecta</taxon>
        <taxon>Pterygota</taxon>
        <taxon>Neoptera</taxon>
        <taxon>Polyneoptera</taxon>
        <taxon>Phasmatodea</taxon>
        <taxon>Verophasmatodea</taxon>
        <taxon>Anareolatae</taxon>
        <taxon>Phasmatidae</taxon>
        <taxon>Eurycanthinae</taxon>
        <taxon>Dryococelus</taxon>
    </lineage>
</organism>